<dbReference type="SUPFAM" id="SSF54001">
    <property type="entry name" value="Cysteine proteinases"/>
    <property type="match status" value="1"/>
</dbReference>
<dbReference type="EMBL" id="AP023354">
    <property type="protein sequence ID" value="BCJ29212.1"/>
    <property type="molecule type" value="Genomic_DNA"/>
</dbReference>
<dbReference type="GO" id="GO:0016407">
    <property type="term" value="F:acetyltransferase activity"/>
    <property type="evidence" value="ECO:0007669"/>
    <property type="project" value="InterPro"/>
</dbReference>
<feature type="region of interest" description="Disordered" evidence="2">
    <location>
        <begin position="282"/>
        <end position="307"/>
    </location>
</feature>
<dbReference type="OrthoDB" id="7181050at2"/>
<dbReference type="Gene3D" id="2.40.128.150">
    <property type="entry name" value="Cysteine proteinases"/>
    <property type="match status" value="1"/>
</dbReference>
<dbReference type="PANTHER" id="PTHR11786">
    <property type="entry name" value="N-HYDROXYARYLAMINE O-ACETYLTRANSFERASE"/>
    <property type="match status" value="1"/>
</dbReference>
<evidence type="ECO:0000256" key="2">
    <source>
        <dbReference type="SAM" id="MobiDB-lite"/>
    </source>
</evidence>
<dbReference type="Proteomes" id="UP000680750">
    <property type="component" value="Chromosome"/>
</dbReference>
<accession>A0A810L3K8</accession>
<dbReference type="InterPro" id="IPR038765">
    <property type="entry name" value="Papain-like_cys_pep_sf"/>
</dbReference>
<evidence type="ECO:0000313" key="3">
    <source>
        <dbReference type="EMBL" id="BCJ29212.1"/>
    </source>
</evidence>
<organism evidence="3 4">
    <name type="scientific">Actinocatenispora sera</name>
    <dbReference type="NCBI Taxonomy" id="390989"/>
    <lineage>
        <taxon>Bacteria</taxon>
        <taxon>Bacillati</taxon>
        <taxon>Actinomycetota</taxon>
        <taxon>Actinomycetes</taxon>
        <taxon>Micromonosporales</taxon>
        <taxon>Micromonosporaceae</taxon>
        <taxon>Actinocatenispora</taxon>
    </lineage>
</organism>
<name>A0A810L3K8_9ACTN</name>
<keyword evidence="4" id="KW-1185">Reference proteome</keyword>
<dbReference type="RefSeq" id="WP_051802859.1">
    <property type="nucleotide sequence ID" value="NZ_AP023354.1"/>
</dbReference>
<dbReference type="KEGG" id="aser:Asera_33200"/>
<comment type="similarity">
    <text evidence="1">Belongs to the arylamine N-acetyltransferase family.</text>
</comment>
<proteinExistence type="inferred from homology"/>
<evidence type="ECO:0000256" key="1">
    <source>
        <dbReference type="ARBA" id="ARBA00006547"/>
    </source>
</evidence>
<dbReference type="AlphaFoldDB" id="A0A810L3K8"/>
<dbReference type="PANTHER" id="PTHR11786:SF0">
    <property type="entry name" value="ARYLAMINE N-ACETYLTRANSFERASE 4-RELATED"/>
    <property type="match status" value="1"/>
</dbReference>
<dbReference type="InterPro" id="IPR001447">
    <property type="entry name" value="Arylamine_N-AcTrfase"/>
</dbReference>
<protein>
    <submittedName>
        <fullName evidence="3">Arylamine N-acetyltransferase</fullName>
    </submittedName>
</protein>
<dbReference type="Pfam" id="PF00797">
    <property type="entry name" value="Acetyltransf_2"/>
    <property type="match status" value="1"/>
</dbReference>
<sequence length="307" mass="33343">MDARPGTSSADFAGYLARLGFGGTALPPTYETLAALHRAHVERIAYECIDHHVPRATPLAASESVARLTAGRGGYCFHLNGAFSELLRHLGFAVTRHRAAVRHAADGPVERDHHLALTVVADGMPYLADVGLGDGIHDPLPLRPGSYTQGPYTYTVGRTGAGWRFTHDPRGSFRMFEFDDAPARLPDDFAAVHEWFATSPESGFVRTLTVQRRDAAGTDVLRGCVLRRTDATGETSHEIDTAEEWYATMTGLFGLDLGDLDAATRERLWTKTRTAHLAWRASREAPDGVRSSGTGPAGAVRRVGDHE</sequence>
<dbReference type="Gene3D" id="3.30.2140.10">
    <property type="entry name" value="Arylamine N-acetyltransferase"/>
    <property type="match status" value="1"/>
</dbReference>
<gene>
    <name evidence="3" type="primary">nat</name>
    <name evidence="3" type="ORF">Asera_33200</name>
</gene>
<evidence type="ECO:0000313" key="4">
    <source>
        <dbReference type="Proteomes" id="UP000680750"/>
    </source>
</evidence>
<reference evidence="3" key="1">
    <citation type="submission" date="2020-08" db="EMBL/GenBank/DDBJ databases">
        <title>Whole genome shotgun sequence of Actinocatenispora sera NBRC 101916.</title>
        <authorList>
            <person name="Komaki H."/>
            <person name="Tamura T."/>
        </authorList>
    </citation>
    <scope>NUCLEOTIDE SEQUENCE</scope>
    <source>
        <strain evidence="3">NBRC 101916</strain>
    </source>
</reference>